<organism evidence="1 2">
    <name type="scientific">Acinetobacter piscicola</name>
    <dbReference type="NCBI Taxonomy" id="2006115"/>
    <lineage>
        <taxon>Bacteria</taxon>
        <taxon>Pseudomonadati</taxon>
        <taxon>Pseudomonadota</taxon>
        <taxon>Gammaproteobacteria</taxon>
        <taxon>Moraxellales</taxon>
        <taxon>Moraxellaceae</taxon>
        <taxon>Acinetobacter</taxon>
    </lineage>
</organism>
<evidence type="ECO:0000313" key="2">
    <source>
        <dbReference type="Proteomes" id="UP000593966"/>
    </source>
</evidence>
<proteinExistence type="predicted"/>
<gene>
    <name evidence="1" type="ORF">G0028_10765</name>
</gene>
<keyword evidence="2" id="KW-1185">Reference proteome</keyword>
<dbReference type="Proteomes" id="UP000593966">
    <property type="component" value="Chromosome"/>
</dbReference>
<reference evidence="1 2" key="1">
    <citation type="submission" date="2020-02" db="EMBL/GenBank/DDBJ databases">
        <title>Tigecycline-resistant Acinetobacter species from pigs and migratory birds.</title>
        <authorList>
            <person name="Chen C."/>
            <person name="Sun J."/>
            <person name="Liao X.-P."/>
            <person name="Liu Y.-H."/>
        </authorList>
    </citation>
    <scope>NUCLEOTIDE SEQUENCE [LARGE SCALE GENOMIC DNA]</scope>
    <source>
        <strain evidence="1 2">YH12207_T</strain>
    </source>
</reference>
<dbReference type="EMBL" id="CP048659">
    <property type="protein sequence ID" value="QOW46335.1"/>
    <property type="molecule type" value="Genomic_DNA"/>
</dbReference>
<dbReference type="AlphaFoldDB" id="A0A4Q4GTT8"/>
<name>A0A4Q4GTT8_9GAMM</name>
<evidence type="ECO:0000313" key="1">
    <source>
        <dbReference type="EMBL" id="QOW46335.1"/>
    </source>
</evidence>
<sequence>MNERLKVLVLKNKIKHFMSQLEGVENISIKEYFDGYPEIYEKIKEYYKINSVGKVILNCIELEEEMSKLLDIYDYYYIAFERVFFVEFQFSNMRDFIKSWKILNQGYDLTVFNQKIIFVVNDDERNLSVHIQKLS</sequence>
<accession>A0A4Q4GTT8</accession>
<dbReference type="RefSeq" id="WP_130075434.1">
    <property type="nucleotide sequence ID" value="NZ_CP048659.1"/>
</dbReference>
<protein>
    <submittedName>
        <fullName evidence="1">Uncharacterized protein</fullName>
    </submittedName>
</protein>